<name>A0A4R7CWX9_9SPHI</name>
<sequence>MNFTMNTVSICQKSKIGLVLEVSNVARKLYAPLKNITIAWMDAKPVPVSVIPASKSLVFRC</sequence>
<keyword evidence="2" id="KW-1185">Reference proteome</keyword>
<dbReference type="AlphaFoldDB" id="A0A4R7CWX9"/>
<reference evidence="1 2" key="1">
    <citation type="submission" date="2019-03" db="EMBL/GenBank/DDBJ databases">
        <title>Genomic Encyclopedia of Type Strains, Phase III (KMG-III): the genomes of soil and plant-associated and newly described type strains.</title>
        <authorList>
            <person name="Whitman W."/>
        </authorList>
    </citation>
    <scope>NUCLEOTIDE SEQUENCE [LARGE SCALE GENOMIC DNA]</scope>
    <source>
        <strain evidence="1 2">CGMCC 1.12801</strain>
    </source>
</reference>
<evidence type="ECO:0000313" key="1">
    <source>
        <dbReference type="EMBL" id="TDS12362.1"/>
    </source>
</evidence>
<evidence type="ECO:0000313" key="2">
    <source>
        <dbReference type="Proteomes" id="UP000294752"/>
    </source>
</evidence>
<organism evidence="1 2">
    <name type="scientific">Sphingobacterium paludis</name>
    <dbReference type="NCBI Taxonomy" id="1476465"/>
    <lineage>
        <taxon>Bacteria</taxon>
        <taxon>Pseudomonadati</taxon>
        <taxon>Bacteroidota</taxon>
        <taxon>Sphingobacteriia</taxon>
        <taxon>Sphingobacteriales</taxon>
        <taxon>Sphingobacteriaceae</taxon>
        <taxon>Sphingobacterium</taxon>
    </lineage>
</organism>
<comment type="caution">
    <text evidence="1">The sequence shown here is derived from an EMBL/GenBank/DDBJ whole genome shotgun (WGS) entry which is preliminary data.</text>
</comment>
<proteinExistence type="predicted"/>
<gene>
    <name evidence="1" type="ORF">B0I21_106220</name>
</gene>
<dbReference type="EMBL" id="SNZV01000006">
    <property type="protein sequence ID" value="TDS12362.1"/>
    <property type="molecule type" value="Genomic_DNA"/>
</dbReference>
<dbReference type="Proteomes" id="UP000294752">
    <property type="component" value="Unassembled WGS sequence"/>
</dbReference>
<protein>
    <submittedName>
        <fullName evidence="1">Uncharacterized protein</fullName>
    </submittedName>
</protein>
<accession>A0A4R7CWX9</accession>